<reference evidence="2 3" key="1">
    <citation type="submission" date="2019-08" db="EMBL/GenBank/DDBJ databases">
        <title>Lewinella sp. strain SSH13 Genome sequencing and assembly.</title>
        <authorList>
            <person name="Kim I."/>
        </authorList>
    </citation>
    <scope>NUCLEOTIDE SEQUENCE [LARGE SCALE GENOMIC DNA]</scope>
    <source>
        <strain evidence="2 3">SSH13</strain>
    </source>
</reference>
<dbReference type="GO" id="GO:0008146">
    <property type="term" value="F:sulfotransferase activity"/>
    <property type="evidence" value="ECO:0007669"/>
    <property type="project" value="InterPro"/>
</dbReference>
<feature type="domain" description="Sulfotransferase" evidence="1">
    <location>
        <begin position="35"/>
        <end position="81"/>
    </location>
</feature>
<protein>
    <submittedName>
        <fullName evidence="2">Sulfotransferase domain-containing protein</fullName>
    </submittedName>
</protein>
<dbReference type="EMBL" id="VOXD01000046">
    <property type="protein sequence ID" value="TXF85438.1"/>
    <property type="molecule type" value="Genomic_DNA"/>
</dbReference>
<keyword evidence="3" id="KW-1185">Reference proteome</keyword>
<organism evidence="2 3">
    <name type="scientific">Neolewinella aurantiaca</name>
    <dbReference type="NCBI Taxonomy" id="2602767"/>
    <lineage>
        <taxon>Bacteria</taxon>
        <taxon>Pseudomonadati</taxon>
        <taxon>Bacteroidota</taxon>
        <taxon>Saprospiria</taxon>
        <taxon>Saprospirales</taxon>
        <taxon>Lewinellaceae</taxon>
        <taxon>Neolewinella</taxon>
    </lineage>
</organism>
<dbReference type="Pfam" id="PF00685">
    <property type="entry name" value="Sulfotransfer_1"/>
    <property type="match status" value="1"/>
</dbReference>
<dbReference type="SUPFAM" id="SSF52540">
    <property type="entry name" value="P-loop containing nucleoside triphosphate hydrolases"/>
    <property type="match status" value="1"/>
</dbReference>
<dbReference type="AlphaFoldDB" id="A0A5C7F7P4"/>
<comment type="caution">
    <text evidence="2">The sequence shown here is derived from an EMBL/GenBank/DDBJ whole genome shotgun (WGS) entry which is preliminary data.</text>
</comment>
<dbReference type="Gene3D" id="3.40.50.300">
    <property type="entry name" value="P-loop containing nucleotide triphosphate hydrolases"/>
    <property type="match status" value="1"/>
</dbReference>
<dbReference type="InterPro" id="IPR027417">
    <property type="entry name" value="P-loop_NTPase"/>
</dbReference>
<keyword evidence="2" id="KW-0808">Transferase</keyword>
<dbReference type="PANTHER" id="PTHR32301:SF6">
    <property type="entry name" value="GOLVESIN-RELATED"/>
    <property type="match status" value="1"/>
</dbReference>
<evidence type="ECO:0000259" key="1">
    <source>
        <dbReference type="Pfam" id="PF00685"/>
    </source>
</evidence>
<dbReference type="InterPro" id="IPR000863">
    <property type="entry name" value="Sulfotransferase_dom"/>
</dbReference>
<proteinExistence type="predicted"/>
<dbReference type="OrthoDB" id="1407035at2"/>
<dbReference type="Proteomes" id="UP000321907">
    <property type="component" value="Unassembled WGS sequence"/>
</dbReference>
<accession>A0A5C7F7P4</accession>
<dbReference type="PANTHER" id="PTHR32301">
    <property type="entry name" value="COUNTIN RECEPTOR CNR3-RELATED"/>
    <property type="match status" value="1"/>
</dbReference>
<name>A0A5C7F7P4_9BACT</name>
<evidence type="ECO:0000313" key="3">
    <source>
        <dbReference type="Proteomes" id="UP000321907"/>
    </source>
</evidence>
<evidence type="ECO:0000313" key="2">
    <source>
        <dbReference type="EMBL" id="TXF85438.1"/>
    </source>
</evidence>
<sequence length="200" mass="22945">MRELYGGGVTESLHRTHVTRDAHKRQPLAAYLTGETKVVHGHFHYEEIAEVKQAHDAKVICWLRDPVERVISNYHFFENGLTDPARNKKNYELNKHRKHESLLTYATMPEKNNVMSKLLTGIDLADIFFIGFTEDYENDLSRLSNLLGWPEVTPAHLNTRRAPEGPTEEVTAEVRAEIARLNAGDVALYRRALELKENAR</sequence>
<dbReference type="InterPro" id="IPR053259">
    <property type="entry name" value="Golvesin-related_Golgi"/>
</dbReference>
<gene>
    <name evidence="2" type="ORF">FUA23_20485</name>
</gene>